<gene>
    <name evidence="13" type="primary">ppk1</name>
    <name evidence="6" type="synonym">ppk</name>
    <name evidence="13" type="ORF">IAD01_00110</name>
</gene>
<dbReference type="SUPFAM" id="SSF56024">
    <property type="entry name" value="Phospholipase D/nuclease"/>
    <property type="match status" value="2"/>
</dbReference>
<dbReference type="InterPro" id="IPR025198">
    <property type="entry name" value="PPK_N_dom"/>
</dbReference>
<evidence type="ECO:0000256" key="5">
    <source>
        <dbReference type="ARBA" id="ARBA00022840"/>
    </source>
</evidence>
<evidence type="ECO:0000256" key="1">
    <source>
        <dbReference type="ARBA" id="ARBA00022553"/>
    </source>
</evidence>
<evidence type="ECO:0000259" key="11">
    <source>
        <dbReference type="Pfam" id="PF13090"/>
    </source>
</evidence>
<keyword evidence="1 6" id="KW-0597">Phosphoprotein</keyword>
<dbReference type="GO" id="GO:0009358">
    <property type="term" value="C:polyphosphate kinase complex"/>
    <property type="evidence" value="ECO:0007669"/>
    <property type="project" value="InterPro"/>
</dbReference>
<dbReference type="CDD" id="cd09166">
    <property type="entry name" value="PLDc_PPK1_C1_unchar"/>
    <property type="match status" value="1"/>
</dbReference>
<evidence type="ECO:0000256" key="4">
    <source>
        <dbReference type="ARBA" id="ARBA00022777"/>
    </source>
</evidence>
<dbReference type="Gene3D" id="3.30.1840.10">
    <property type="entry name" value="Polyphosphate kinase middle domain"/>
    <property type="match status" value="1"/>
</dbReference>
<dbReference type="Proteomes" id="UP000823982">
    <property type="component" value="Unassembled WGS sequence"/>
</dbReference>
<protein>
    <recommendedName>
        <fullName evidence="6 7">Polyphosphate kinase</fullName>
        <ecNumber evidence="6 7">2.7.4.1</ecNumber>
    </recommendedName>
    <alternativeName>
        <fullName evidence="6">ATP-polyphosphate phosphotransferase</fullName>
    </alternativeName>
    <alternativeName>
        <fullName evidence="6">Polyphosphoric acid kinase</fullName>
    </alternativeName>
</protein>
<feature type="binding site" evidence="6">
    <location>
        <position position="406"/>
    </location>
    <ligand>
        <name>Mg(2+)</name>
        <dbReference type="ChEBI" id="CHEBI:18420"/>
    </ligand>
</feature>
<keyword evidence="2 6" id="KW-0808">Transferase</keyword>
<dbReference type="CDD" id="cd09169">
    <property type="entry name" value="PLDc_PPK1_C2_unchar"/>
    <property type="match status" value="1"/>
</dbReference>
<dbReference type="GO" id="GO:0006799">
    <property type="term" value="P:polyphosphate biosynthetic process"/>
    <property type="evidence" value="ECO:0007669"/>
    <property type="project" value="UniProtKB-UniRule"/>
</dbReference>
<dbReference type="InterPro" id="IPR036830">
    <property type="entry name" value="PP_kinase_middle_dom_sf"/>
</dbReference>
<accession>A0A9D1EMK4</accession>
<feature type="binding site" evidence="6">
    <location>
        <position position="469"/>
    </location>
    <ligand>
        <name>ATP</name>
        <dbReference type="ChEBI" id="CHEBI:30616"/>
    </ligand>
</feature>
<feature type="binding site" evidence="6">
    <location>
        <position position="590"/>
    </location>
    <ligand>
        <name>ATP</name>
        <dbReference type="ChEBI" id="CHEBI:30616"/>
    </ligand>
</feature>
<feature type="domain" description="Polyphosphate kinase C-terminal" evidence="12">
    <location>
        <begin position="333"/>
        <end position="493"/>
    </location>
</feature>
<feature type="binding site" evidence="6">
    <location>
        <position position="562"/>
    </location>
    <ligand>
        <name>ATP</name>
        <dbReference type="ChEBI" id="CHEBI:30616"/>
    </ligand>
</feature>
<dbReference type="NCBIfam" id="NF003917">
    <property type="entry name" value="PRK05443.1-1"/>
    <property type="match status" value="1"/>
</dbReference>
<dbReference type="GO" id="GO:0046872">
    <property type="term" value="F:metal ion binding"/>
    <property type="evidence" value="ECO:0007669"/>
    <property type="project" value="UniProtKB-KW"/>
</dbReference>
<evidence type="ECO:0000256" key="8">
    <source>
        <dbReference type="SAM" id="MobiDB-lite"/>
    </source>
</evidence>
<dbReference type="Gene3D" id="3.30.870.10">
    <property type="entry name" value="Endonuclease Chain A"/>
    <property type="match status" value="2"/>
</dbReference>
<feature type="compositionally biased region" description="Low complexity" evidence="8">
    <location>
        <begin position="700"/>
        <end position="710"/>
    </location>
</feature>
<dbReference type="EMBL" id="DVIR01000002">
    <property type="protein sequence ID" value="HIS23800.1"/>
    <property type="molecule type" value="Genomic_DNA"/>
</dbReference>
<comment type="caution">
    <text evidence="13">The sequence shown here is derived from an EMBL/GenBank/DDBJ whole genome shotgun (WGS) entry which is preliminary data.</text>
</comment>
<comment type="PTM">
    <text evidence="6 7">An intermediate of this reaction is the autophosphorylated ppk in which a phosphate is covalently linked to a histidine residue through a N-P bond.</text>
</comment>
<dbReference type="EC" id="2.7.4.1" evidence="6 7"/>
<dbReference type="Pfam" id="PF13090">
    <property type="entry name" value="PP_kinase_C"/>
    <property type="match status" value="1"/>
</dbReference>
<evidence type="ECO:0000259" key="12">
    <source>
        <dbReference type="Pfam" id="PF17941"/>
    </source>
</evidence>
<feature type="compositionally biased region" description="Basic and acidic residues" evidence="8">
    <location>
        <begin position="684"/>
        <end position="699"/>
    </location>
</feature>
<evidence type="ECO:0000259" key="9">
    <source>
        <dbReference type="Pfam" id="PF02503"/>
    </source>
</evidence>
<feature type="binding site" evidence="6">
    <location>
        <position position="48"/>
    </location>
    <ligand>
        <name>ATP</name>
        <dbReference type="ChEBI" id="CHEBI:30616"/>
    </ligand>
</feature>
<evidence type="ECO:0000256" key="2">
    <source>
        <dbReference type="ARBA" id="ARBA00022679"/>
    </source>
</evidence>
<evidence type="ECO:0000313" key="13">
    <source>
        <dbReference type="EMBL" id="HIS23800.1"/>
    </source>
</evidence>
<keyword evidence="6" id="KW-0479">Metal-binding</keyword>
<feature type="domain" description="Polyphosphate kinase C-terminal" evidence="11">
    <location>
        <begin position="504"/>
        <end position="663"/>
    </location>
</feature>
<reference evidence="13" key="2">
    <citation type="journal article" date="2021" name="PeerJ">
        <title>Extensive microbial diversity within the chicken gut microbiome revealed by metagenomics and culture.</title>
        <authorList>
            <person name="Gilroy R."/>
            <person name="Ravi A."/>
            <person name="Getino M."/>
            <person name="Pursley I."/>
            <person name="Horton D.L."/>
            <person name="Alikhan N.F."/>
            <person name="Baker D."/>
            <person name="Gharbi K."/>
            <person name="Hall N."/>
            <person name="Watson M."/>
            <person name="Adriaenssens E.M."/>
            <person name="Foster-Nyarko E."/>
            <person name="Jarju S."/>
            <person name="Secka A."/>
            <person name="Antonio M."/>
            <person name="Oren A."/>
            <person name="Chaudhuri R.R."/>
            <person name="La Ragione R."/>
            <person name="Hildebrand F."/>
            <person name="Pallen M.J."/>
        </authorList>
    </citation>
    <scope>NUCLEOTIDE SEQUENCE</scope>
    <source>
        <strain evidence="13">CHK157-1446</strain>
    </source>
</reference>
<feature type="active site" description="Phosphohistidine intermediate" evidence="6">
    <location>
        <position position="436"/>
    </location>
</feature>
<keyword evidence="4 6" id="KW-0418">Kinase</keyword>
<dbReference type="GO" id="GO:0008976">
    <property type="term" value="F:polyphosphate kinase activity"/>
    <property type="evidence" value="ECO:0007669"/>
    <property type="project" value="UniProtKB-UniRule"/>
</dbReference>
<evidence type="ECO:0000256" key="3">
    <source>
        <dbReference type="ARBA" id="ARBA00022741"/>
    </source>
</evidence>
<reference evidence="13" key="1">
    <citation type="submission" date="2020-10" db="EMBL/GenBank/DDBJ databases">
        <authorList>
            <person name="Gilroy R."/>
        </authorList>
    </citation>
    <scope>NUCLEOTIDE SEQUENCE</scope>
    <source>
        <strain evidence="13">CHK157-1446</strain>
    </source>
</reference>
<feature type="binding site" evidence="6">
    <location>
        <position position="376"/>
    </location>
    <ligand>
        <name>Mg(2+)</name>
        <dbReference type="ChEBI" id="CHEBI:18420"/>
    </ligand>
</feature>
<keyword evidence="6" id="KW-0460">Magnesium</keyword>
<dbReference type="PIRSF" id="PIRSF015589">
    <property type="entry name" value="PP_kinase"/>
    <property type="match status" value="1"/>
</dbReference>
<evidence type="ECO:0000313" key="14">
    <source>
        <dbReference type="Proteomes" id="UP000823982"/>
    </source>
</evidence>
<comment type="catalytic activity">
    <reaction evidence="6 7">
        <text>[phosphate](n) + ATP = [phosphate](n+1) + ADP</text>
        <dbReference type="Rhea" id="RHEA:19573"/>
        <dbReference type="Rhea" id="RHEA-COMP:9859"/>
        <dbReference type="Rhea" id="RHEA-COMP:14280"/>
        <dbReference type="ChEBI" id="CHEBI:16838"/>
        <dbReference type="ChEBI" id="CHEBI:30616"/>
        <dbReference type="ChEBI" id="CHEBI:456216"/>
        <dbReference type="EC" id="2.7.4.1"/>
    </reaction>
</comment>
<dbReference type="HAMAP" id="MF_00347">
    <property type="entry name" value="Polyphosphate_kinase"/>
    <property type="match status" value="1"/>
</dbReference>
<dbReference type="Pfam" id="PF13089">
    <property type="entry name" value="PP_kinase_N"/>
    <property type="match status" value="1"/>
</dbReference>
<feature type="region of interest" description="Disordered" evidence="8">
    <location>
        <begin position="684"/>
        <end position="711"/>
    </location>
</feature>
<evidence type="ECO:0000259" key="10">
    <source>
        <dbReference type="Pfam" id="PF13089"/>
    </source>
</evidence>
<feature type="domain" description="Polyphosphate kinase N-terminal" evidence="10">
    <location>
        <begin position="11"/>
        <end position="114"/>
    </location>
</feature>
<dbReference type="NCBIfam" id="TIGR03705">
    <property type="entry name" value="poly_P_kin"/>
    <property type="match status" value="1"/>
</dbReference>
<dbReference type="InterPro" id="IPR003414">
    <property type="entry name" value="PP_kinase"/>
</dbReference>
<feature type="domain" description="Polyphosphate kinase middle" evidence="9">
    <location>
        <begin position="125"/>
        <end position="300"/>
    </location>
</feature>
<keyword evidence="5 6" id="KW-0067">ATP-binding</keyword>
<dbReference type="Pfam" id="PF02503">
    <property type="entry name" value="PP_kinase"/>
    <property type="match status" value="1"/>
</dbReference>
<dbReference type="InterPro" id="IPR041108">
    <property type="entry name" value="PP_kinase_C_1"/>
</dbReference>
<comment type="cofactor">
    <cofactor evidence="6">
        <name>Mg(2+)</name>
        <dbReference type="ChEBI" id="CHEBI:18420"/>
    </cofactor>
</comment>
<sequence>MNDLYKKGFTQNRELSWLRFNDRVLSEAMDETVPLLERLKFIAIFVSNLDEFFMIRVGSLFDIMSVNENMIDSKSGMTPKEQLAHIFDAVRPLCLKKDELYKEVEKNLRAHDISNLSCSELEKNEKDLVNQYFEASIQPILSPQIVDTHHPFPHLANNVMHIGVVLKHKNREVFGVIPVPESLQPVFYLPGSDTRYIQTEKIILEHVQSIFAPYSVSEKVMFRVTRNADVNPDDEVFADESDFRNRMKMVLRQRKRLAPVRLELSNEISKKFTQYFTEKLGLSEKQIYITDTPMKMSYVYGLVSRVSSPKQALLTYPKFSPVWSSAVSKDESILAQAERSDILLSYPFESMEPFLQMVKEASKDPRVISIKITIYRLASHTKLVEYLCAAAENGKDVTVLIELRARFDEQNNINWSERLEEAGCNVTYGFDFFKVHSKICLITLSGKNGIRYITQVGTGNYNENTAKLYTDLSMITANQPVGHDAAEFFKNMAISNLYGEYEHLLVSPVSLKSTVLSLIDQEIQKGGRGRIFVKINSLTDAQIIDKLSEASCAGVKIRMVIRGICCLLPGIPGKTENIEISSIVGRFLEHSRIYCFGEGEEEKMYISSADFMTRNTERRVEVACPVYDKKLRERIHGMIDAILGDNVKARLLMPDGEYVKKDAVGPSLDSQEFFMEQAVKSEEEAALKKQNAPKREHVSAKAQQAAAPAAPKKRGVIKRVIDAILNR</sequence>
<dbReference type="PANTHER" id="PTHR30218:SF0">
    <property type="entry name" value="POLYPHOSPHATE KINASE"/>
    <property type="match status" value="1"/>
</dbReference>
<dbReference type="InterPro" id="IPR025200">
    <property type="entry name" value="PPK_C_dom2"/>
</dbReference>
<organism evidence="13 14">
    <name type="scientific">Candidatus Faeciplasma gallinarum</name>
    <dbReference type="NCBI Taxonomy" id="2840799"/>
    <lineage>
        <taxon>Bacteria</taxon>
        <taxon>Bacillati</taxon>
        <taxon>Bacillota</taxon>
        <taxon>Clostridia</taxon>
        <taxon>Eubacteriales</taxon>
        <taxon>Oscillospiraceae</taxon>
        <taxon>Oscillospiraceae incertae sedis</taxon>
        <taxon>Candidatus Faeciplasma</taxon>
    </lineage>
</organism>
<dbReference type="SUPFAM" id="SSF140356">
    <property type="entry name" value="PPK N-terminal domain-like"/>
    <property type="match status" value="1"/>
</dbReference>
<dbReference type="Gene3D" id="1.20.58.310">
    <property type="entry name" value="Polyphosphate kinase N-terminal domain"/>
    <property type="match status" value="1"/>
</dbReference>
<name>A0A9D1EMK4_9FIRM</name>
<dbReference type="SUPFAM" id="SSF143724">
    <property type="entry name" value="PHP14-like"/>
    <property type="match status" value="1"/>
</dbReference>
<dbReference type="InterPro" id="IPR036832">
    <property type="entry name" value="PPK_N_dom_sf"/>
</dbReference>
<dbReference type="GO" id="GO:0005524">
    <property type="term" value="F:ATP binding"/>
    <property type="evidence" value="ECO:0007669"/>
    <property type="project" value="UniProtKB-KW"/>
</dbReference>
<evidence type="ECO:0000256" key="6">
    <source>
        <dbReference type="HAMAP-Rule" id="MF_00347"/>
    </source>
</evidence>
<proteinExistence type="inferred from homology"/>
<evidence type="ECO:0000256" key="7">
    <source>
        <dbReference type="RuleBase" id="RU003800"/>
    </source>
</evidence>
<dbReference type="Pfam" id="PF17941">
    <property type="entry name" value="PP_kinase_C_1"/>
    <property type="match status" value="1"/>
</dbReference>
<dbReference type="InterPro" id="IPR024953">
    <property type="entry name" value="PP_kinase_middle"/>
</dbReference>
<dbReference type="NCBIfam" id="NF003921">
    <property type="entry name" value="PRK05443.2-2"/>
    <property type="match status" value="1"/>
</dbReference>
<comment type="similarity">
    <text evidence="6 7">Belongs to the polyphosphate kinase 1 (PPK1) family.</text>
</comment>
<dbReference type="AlphaFoldDB" id="A0A9D1EMK4"/>
<comment type="function">
    <text evidence="6 7">Catalyzes the reversible transfer of the terminal phosphate of ATP to form a long-chain polyphosphate (polyP).</text>
</comment>
<keyword evidence="3 6" id="KW-0547">Nucleotide-binding</keyword>
<dbReference type="PANTHER" id="PTHR30218">
    <property type="entry name" value="POLYPHOSPHATE KINASE"/>
    <property type="match status" value="1"/>
</dbReference>